<dbReference type="Proteomes" id="UP000232710">
    <property type="component" value="Segment"/>
</dbReference>
<name>G9E6G1_MPSP1</name>
<proteinExistence type="predicted"/>
<accession>G9E6G1</accession>
<evidence type="ECO:0000313" key="2">
    <source>
        <dbReference type="Proteomes" id="UP000232710"/>
    </source>
</evidence>
<dbReference type="EMBL" id="JF974320">
    <property type="protein sequence ID" value="AET84988.1"/>
    <property type="molecule type" value="Genomic_DNA"/>
</dbReference>
<gene>
    <name evidence="1" type="ORF">MPXG_00190</name>
</gene>
<reference evidence="1 2" key="1">
    <citation type="submission" date="2010-12" db="EMBL/GenBank/DDBJ databases">
        <title>The Genome Sequence of Micromonas pusilla virus SP1.</title>
        <authorList>
            <consortium name="The Broad Institute Genome Sequencing Platform"/>
            <person name="Henn M.R."/>
            <person name="Suttle C."/>
            <person name="Winget D."/>
            <person name="Chan A."/>
            <person name="Levin J."/>
            <person name="Malboeuf C."/>
            <person name="Casali M."/>
            <person name="Russ C."/>
            <person name="Lennon N."/>
            <person name="Chapman S.B."/>
            <person name="Erlich R."/>
            <person name="Young S.K."/>
            <person name="Yandava C."/>
            <person name="Zeng Q."/>
            <person name="Alvarado L."/>
            <person name="Anderson S."/>
            <person name="Berlin A."/>
            <person name="Chen Z."/>
            <person name="Freedman E."/>
            <person name="Gellesch M."/>
            <person name="Goldberg J."/>
            <person name="Green L."/>
            <person name="Griggs A."/>
            <person name="Gujja S."/>
            <person name="Heilman E.R."/>
            <person name="Heiman D."/>
            <person name="Hollinger A."/>
            <person name="Howarth C."/>
            <person name="Larson L."/>
            <person name="Mehta T."/>
            <person name="Pearson M."/>
            <person name="Roberts A."/>
            <person name="Ryan E."/>
            <person name="Saif S."/>
            <person name="Shea T."/>
            <person name="Shenoy N."/>
            <person name="Sisk P."/>
            <person name="Stolte C."/>
            <person name="Sykes S."/>
            <person name="White J."/>
            <person name="Haas B."/>
            <person name="Nusbaum C."/>
            <person name="Birren B."/>
        </authorList>
    </citation>
    <scope>NUCLEOTIDE SEQUENCE [LARGE SCALE GENOMIC DNA]</scope>
    <source>
        <strain evidence="1 2">SP1</strain>
    </source>
</reference>
<protein>
    <submittedName>
        <fullName evidence="1">Uncharacterized protein</fullName>
    </submittedName>
</protein>
<evidence type="ECO:0000313" key="1">
    <source>
        <dbReference type="EMBL" id="AET84988.1"/>
    </source>
</evidence>
<organismHost>
    <name type="scientific">Micromonas pusilla</name>
    <name type="common">Picoplanktonic green alga</name>
    <name type="synonym">Chromulina pusilla</name>
    <dbReference type="NCBI Taxonomy" id="38833"/>
</organismHost>
<organism evidence="1 2">
    <name type="scientific">Micromonas pusilla virus SP1</name>
    <name type="common">MpV-SP1</name>
    <dbReference type="NCBI Taxonomy" id="373996"/>
    <lineage>
        <taxon>Viruses</taxon>
        <taxon>Varidnaviria</taxon>
        <taxon>Bamfordvirae</taxon>
        <taxon>Nucleocytoviricota</taxon>
        <taxon>Megaviricetes</taxon>
        <taxon>Algavirales</taxon>
        <taxon>Phycodnaviridae</taxon>
        <taxon>Prasinovirus</taxon>
        <taxon>Prasinovirus micromonas</taxon>
    </lineage>
</organism>
<sequence>MNSLNRGVETIYKKNDKKLFKLKGEEIVRSSSVCQNDVEKSFVTESVKTADALVIAYDVYKTGVRGSIRGFACVQFKTYPDWVYLDLICRGSTTRMNYRGKPSAAPGRALIENIKAIARSMNRKGIVLSAIDSVVGYYKRLDFQVAAADLTCDRRRTQPRKARNITLTKDFYKNGSKLYEGENKKLKANNYGTLMQWCI</sequence>
<keyword evidence="2" id="KW-1185">Reference proteome</keyword>